<dbReference type="NCBIfam" id="NF010703">
    <property type="entry name" value="PRK14103.1"/>
    <property type="match status" value="1"/>
</dbReference>
<evidence type="ECO:0000256" key="3">
    <source>
        <dbReference type="ARBA" id="ARBA00022679"/>
    </source>
</evidence>
<comment type="function">
    <text evidence="5">Catalyzes the S-adenosylmethionine monomethyl esterification of trans-aconitate.</text>
</comment>
<evidence type="ECO:0000313" key="7">
    <source>
        <dbReference type="EMBL" id="GHF64215.1"/>
    </source>
</evidence>
<dbReference type="Proteomes" id="UP000638313">
    <property type="component" value="Unassembled WGS sequence"/>
</dbReference>
<feature type="domain" description="Methyltransferase" evidence="6">
    <location>
        <begin position="39"/>
        <end position="130"/>
    </location>
</feature>
<accession>A0A919B7T8</accession>
<name>A0A919B7T8_9ACTN</name>
<proteinExistence type="inferred from homology"/>
<dbReference type="EMBL" id="BNBD01000013">
    <property type="protein sequence ID" value="GHF64215.1"/>
    <property type="molecule type" value="Genomic_DNA"/>
</dbReference>
<dbReference type="InterPro" id="IPR029063">
    <property type="entry name" value="SAM-dependent_MTases_sf"/>
</dbReference>
<comment type="similarity">
    <text evidence="5">Belongs to the methyltransferase superfamily. Tam family.</text>
</comment>
<comment type="catalytic activity">
    <reaction evidence="5">
        <text>trans-aconitate + S-adenosyl-L-methionine = (E)-3-(methoxycarbonyl)pent-2-enedioate + S-adenosyl-L-homocysteine</text>
        <dbReference type="Rhea" id="RHEA:14969"/>
        <dbReference type="ChEBI" id="CHEBI:15708"/>
        <dbReference type="ChEBI" id="CHEBI:57470"/>
        <dbReference type="ChEBI" id="CHEBI:57856"/>
        <dbReference type="ChEBI" id="CHEBI:59789"/>
        <dbReference type="EC" id="2.1.1.144"/>
    </reaction>
</comment>
<dbReference type="InterPro" id="IPR041698">
    <property type="entry name" value="Methyltransf_25"/>
</dbReference>
<dbReference type="EC" id="2.1.1.144" evidence="5"/>
<dbReference type="InterPro" id="IPR023506">
    <property type="entry name" value="Trans-aconitate_MeTrfase"/>
</dbReference>
<dbReference type="AlphaFoldDB" id="A0A919B7T8"/>
<dbReference type="CDD" id="cd02440">
    <property type="entry name" value="AdoMet_MTases"/>
    <property type="match status" value="1"/>
</dbReference>
<dbReference type="InterPro" id="IPR023149">
    <property type="entry name" value="Trans_acon_MeTrfase_C"/>
</dbReference>
<keyword evidence="8" id="KW-1185">Reference proteome</keyword>
<dbReference type="RefSeq" id="WP_190132150.1">
    <property type="nucleotide sequence ID" value="NZ_BNBD01000013.1"/>
</dbReference>
<dbReference type="Gene3D" id="3.40.50.150">
    <property type="entry name" value="Vaccinia Virus protein VP39"/>
    <property type="match status" value="1"/>
</dbReference>
<keyword evidence="3 5" id="KW-0808">Transferase</keyword>
<gene>
    <name evidence="5 7" type="primary">tam</name>
    <name evidence="7" type="ORF">GCM10010218_52140</name>
</gene>
<evidence type="ECO:0000256" key="5">
    <source>
        <dbReference type="HAMAP-Rule" id="MF_00560"/>
    </source>
</evidence>
<dbReference type="GO" id="GO:0017000">
    <property type="term" value="P:antibiotic biosynthetic process"/>
    <property type="evidence" value="ECO:0007669"/>
    <property type="project" value="UniProtKB-ARBA"/>
</dbReference>
<keyword evidence="2 5" id="KW-0489">Methyltransferase</keyword>
<dbReference type="PANTHER" id="PTHR43861:SF1">
    <property type="entry name" value="TRANS-ACONITATE 2-METHYLTRANSFERASE"/>
    <property type="match status" value="1"/>
</dbReference>
<sequence length="265" mass="29197">MSQPAWDPAQYLRHADHRTRPFHDLLARVPDPARPAPRIADLGCGAGNATALLARRWPDAHVTGLDNSPAMLERAAAHAGPRLAFRHADLTTWTPHPGTYDLLISNAALQWVPGHADAFPAWLAGLTPGGTLALQVPGNDPAPSHTLLRNLCTTPRWRTRLAEVGNRTLDGLTPQEYLERLTQLGCEVDAWETTYLHVLQGDDPVLDWMRGTGLRPALTALADDEEATTAFLDEYGALLREAYPRRPYGTVFPFRRVFVVARTQG</sequence>
<dbReference type="PANTHER" id="PTHR43861">
    <property type="entry name" value="TRANS-ACONITATE 2-METHYLTRANSFERASE-RELATED"/>
    <property type="match status" value="1"/>
</dbReference>
<evidence type="ECO:0000256" key="4">
    <source>
        <dbReference type="ARBA" id="ARBA00022691"/>
    </source>
</evidence>
<evidence type="ECO:0000256" key="1">
    <source>
        <dbReference type="ARBA" id="ARBA00022490"/>
    </source>
</evidence>
<dbReference type="GO" id="GO:0032259">
    <property type="term" value="P:methylation"/>
    <property type="evidence" value="ECO:0007669"/>
    <property type="project" value="UniProtKB-KW"/>
</dbReference>
<dbReference type="Pfam" id="PF13649">
    <property type="entry name" value="Methyltransf_25"/>
    <property type="match status" value="1"/>
</dbReference>
<comment type="subcellular location">
    <subcellularLocation>
        <location evidence="5">Cytoplasm</location>
    </subcellularLocation>
</comment>
<dbReference type="GO" id="GO:0005737">
    <property type="term" value="C:cytoplasm"/>
    <property type="evidence" value="ECO:0007669"/>
    <property type="project" value="UniProtKB-SubCell"/>
</dbReference>
<dbReference type="GO" id="GO:0030798">
    <property type="term" value="F:trans-aconitate 2-methyltransferase activity"/>
    <property type="evidence" value="ECO:0007669"/>
    <property type="project" value="UniProtKB-UniRule"/>
</dbReference>
<evidence type="ECO:0000256" key="2">
    <source>
        <dbReference type="ARBA" id="ARBA00022603"/>
    </source>
</evidence>
<reference evidence="7" key="1">
    <citation type="journal article" date="2014" name="Int. J. Syst. Evol. Microbiol.">
        <title>Complete genome sequence of Corynebacterium casei LMG S-19264T (=DSM 44701T), isolated from a smear-ripened cheese.</title>
        <authorList>
            <consortium name="US DOE Joint Genome Institute (JGI-PGF)"/>
            <person name="Walter F."/>
            <person name="Albersmeier A."/>
            <person name="Kalinowski J."/>
            <person name="Ruckert C."/>
        </authorList>
    </citation>
    <scope>NUCLEOTIDE SEQUENCE</scope>
    <source>
        <strain evidence="7">JCM 4059</strain>
    </source>
</reference>
<dbReference type="Gene3D" id="1.10.150.290">
    <property type="entry name" value="S-adenosyl-L-methionine-dependent methyltransferases"/>
    <property type="match status" value="1"/>
</dbReference>
<protein>
    <recommendedName>
        <fullName evidence="5">Trans-aconitate 2-methyltransferase</fullName>
        <ecNumber evidence="5">2.1.1.144</ecNumber>
    </recommendedName>
</protein>
<comment type="caution">
    <text evidence="7">The sequence shown here is derived from an EMBL/GenBank/DDBJ whole genome shotgun (WGS) entry which is preliminary data.</text>
</comment>
<evidence type="ECO:0000313" key="8">
    <source>
        <dbReference type="Proteomes" id="UP000638313"/>
    </source>
</evidence>
<organism evidence="7 8">
    <name type="scientific">Streptomyces mashuensis</name>
    <dbReference type="NCBI Taxonomy" id="33904"/>
    <lineage>
        <taxon>Bacteria</taxon>
        <taxon>Bacillati</taxon>
        <taxon>Actinomycetota</taxon>
        <taxon>Actinomycetes</taxon>
        <taxon>Kitasatosporales</taxon>
        <taxon>Streptomycetaceae</taxon>
        <taxon>Streptomyces</taxon>
    </lineage>
</organism>
<reference evidence="7" key="2">
    <citation type="submission" date="2020-09" db="EMBL/GenBank/DDBJ databases">
        <authorList>
            <person name="Sun Q."/>
            <person name="Ohkuma M."/>
        </authorList>
    </citation>
    <scope>NUCLEOTIDE SEQUENCE</scope>
    <source>
        <strain evidence="7">JCM 4059</strain>
    </source>
</reference>
<keyword evidence="1 5" id="KW-0963">Cytoplasm</keyword>
<dbReference type="HAMAP" id="MF_00560">
    <property type="entry name" value="Tran_acon_Me_trans"/>
    <property type="match status" value="1"/>
</dbReference>
<evidence type="ECO:0000259" key="6">
    <source>
        <dbReference type="Pfam" id="PF13649"/>
    </source>
</evidence>
<keyword evidence="4 5" id="KW-0949">S-adenosyl-L-methionine</keyword>
<dbReference type="SUPFAM" id="SSF53335">
    <property type="entry name" value="S-adenosyl-L-methionine-dependent methyltransferases"/>
    <property type="match status" value="1"/>
</dbReference>